<sequence length="84" mass="9461">MTPNDMENTDIELKTDREVLISLAKDVQYIRENIEALQTAQADTCKRVDQLEKWQAWTIAVAGVIGGAVAFIISFFDFNLLKKG</sequence>
<organism evidence="2">
    <name type="scientific">viral metagenome</name>
    <dbReference type="NCBI Taxonomy" id="1070528"/>
    <lineage>
        <taxon>unclassified sequences</taxon>
        <taxon>metagenomes</taxon>
        <taxon>organismal metagenomes</taxon>
    </lineage>
</organism>
<reference evidence="2" key="1">
    <citation type="submission" date="2020-03" db="EMBL/GenBank/DDBJ databases">
        <title>The deep terrestrial virosphere.</title>
        <authorList>
            <person name="Holmfeldt K."/>
            <person name="Nilsson E."/>
            <person name="Simone D."/>
            <person name="Lopez-Fernandez M."/>
            <person name="Wu X."/>
            <person name="de Brujin I."/>
            <person name="Lundin D."/>
            <person name="Andersson A."/>
            <person name="Bertilsson S."/>
            <person name="Dopson M."/>
        </authorList>
    </citation>
    <scope>NUCLEOTIDE SEQUENCE</scope>
    <source>
        <strain evidence="2">MM171A00913</strain>
    </source>
</reference>
<name>A0A6M3LWS7_9ZZZZ</name>
<keyword evidence="1" id="KW-0472">Membrane</keyword>
<feature type="transmembrane region" description="Helical" evidence="1">
    <location>
        <begin position="56"/>
        <end position="78"/>
    </location>
</feature>
<dbReference type="EMBL" id="MT143665">
    <property type="protein sequence ID" value="QJA99747.1"/>
    <property type="molecule type" value="Genomic_DNA"/>
</dbReference>
<protein>
    <submittedName>
        <fullName evidence="2">Uncharacterized protein</fullName>
    </submittedName>
</protein>
<evidence type="ECO:0000313" key="2">
    <source>
        <dbReference type="EMBL" id="QJA99747.1"/>
    </source>
</evidence>
<gene>
    <name evidence="2" type="ORF">MM171A00913_0014</name>
</gene>
<keyword evidence="1" id="KW-1133">Transmembrane helix</keyword>
<dbReference type="AlphaFoldDB" id="A0A6M3LWS7"/>
<accession>A0A6M3LWS7</accession>
<evidence type="ECO:0000256" key="1">
    <source>
        <dbReference type="SAM" id="Phobius"/>
    </source>
</evidence>
<proteinExistence type="predicted"/>
<keyword evidence="1" id="KW-0812">Transmembrane</keyword>